<evidence type="ECO:0000313" key="2">
    <source>
        <dbReference type="EMBL" id="KAJ3601806.1"/>
    </source>
</evidence>
<name>A0A9Q0E7V9_9TELE</name>
<evidence type="ECO:0000313" key="3">
    <source>
        <dbReference type="Proteomes" id="UP001148018"/>
    </source>
</evidence>
<organism evidence="2 3">
    <name type="scientific">Muraenolepis orangiensis</name>
    <name type="common">Patagonian moray cod</name>
    <dbReference type="NCBI Taxonomy" id="630683"/>
    <lineage>
        <taxon>Eukaryota</taxon>
        <taxon>Metazoa</taxon>
        <taxon>Chordata</taxon>
        <taxon>Craniata</taxon>
        <taxon>Vertebrata</taxon>
        <taxon>Euteleostomi</taxon>
        <taxon>Actinopterygii</taxon>
        <taxon>Neopterygii</taxon>
        <taxon>Teleostei</taxon>
        <taxon>Neoteleostei</taxon>
        <taxon>Acanthomorphata</taxon>
        <taxon>Zeiogadaria</taxon>
        <taxon>Gadariae</taxon>
        <taxon>Gadiformes</taxon>
        <taxon>Muraenolepidoidei</taxon>
        <taxon>Muraenolepididae</taxon>
        <taxon>Muraenolepis</taxon>
    </lineage>
</organism>
<feature type="region of interest" description="Disordered" evidence="1">
    <location>
        <begin position="1"/>
        <end position="52"/>
    </location>
</feature>
<protein>
    <submittedName>
        <fullName evidence="2">Uncharacterized protein</fullName>
    </submittedName>
</protein>
<proteinExistence type="predicted"/>
<dbReference type="AlphaFoldDB" id="A0A9Q0E7V9"/>
<reference evidence="2" key="1">
    <citation type="submission" date="2022-07" db="EMBL/GenBank/DDBJ databases">
        <title>Chromosome-level genome of Muraenolepis orangiensis.</title>
        <authorList>
            <person name="Kim J."/>
        </authorList>
    </citation>
    <scope>NUCLEOTIDE SEQUENCE</scope>
    <source>
        <strain evidence="2">KU_S4_2022</strain>
        <tissue evidence="2">Muscle</tissue>
    </source>
</reference>
<dbReference type="Proteomes" id="UP001148018">
    <property type="component" value="Unassembled WGS sequence"/>
</dbReference>
<evidence type="ECO:0000256" key="1">
    <source>
        <dbReference type="SAM" id="MobiDB-lite"/>
    </source>
</evidence>
<feature type="compositionally biased region" description="Polar residues" evidence="1">
    <location>
        <begin position="19"/>
        <end position="31"/>
    </location>
</feature>
<dbReference type="EMBL" id="JANIIK010000046">
    <property type="protein sequence ID" value="KAJ3601806.1"/>
    <property type="molecule type" value="Genomic_DNA"/>
</dbReference>
<accession>A0A9Q0E7V9</accession>
<comment type="caution">
    <text evidence="2">The sequence shown here is derived from an EMBL/GenBank/DDBJ whole genome shotgun (WGS) entry which is preliminary data.</text>
</comment>
<gene>
    <name evidence="2" type="ORF">NHX12_029570</name>
</gene>
<keyword evidence="3" id="KW-1185">Reference proteome</keyword>
<sequence>MATSPLMIQDESHLKPHHTSSLGRPSMNGSHYDNLATRSPGDPPNSHRPPVADFYMKTMVGWSRTVDGAFWKHDTMPNH</sequence>